<feature type="domain" description="ABC3 transporter permease C-terminal" evidence="7">
    <location>
        <begin position="62"/>
        <end position="180"/>
    </location>
</feature>
<dbReference type="PANTHER" id="PTHR46795">
    <property type="entry name" value="ABC TRANSPORTER PERMEASE-RELATED-RELATED"/>
    <property type="match status" value="1"/>
</dbReference>
<feature type="transmembrane region" description="Helical" evidence="6">
    <location>
        <begin position="600"/>
        <end position="622"/>
    </location>
</feature>
<evidence type="ECO:0000256" key="5">
    <source>
        <dbReference type="ARBA" id="ARBA00023136"/>
    </source>
</evidence>
<reference evidence="8 9" key="1">
    <citation type="submission" date="2020-03" db="EMBL/GenBank/DDBJ databases">
        <title>Soil Listeria distribution.</title>
        <authorList>
            <person name="Liao J."/>
            <person name="Wiedmann M."/>
        </authorList>
    </citation>
    <scope>NUCLEOTIDE SEQUENCE [LARGE SCALE GENOMIC DNA]</scope>
    <source>
        <strain evidence="8 9">FSL L7-0741</strain>
    </source>
</reference>
<name>A0A7X1CNK7_9LIST</name>
<evidence type="ECO:0000256" key="6">
    <source>
        <dbReference type="PIRNR" id="PIRNR018968"/>
    </source>
</evidence>
<dbReference type="GO" id="GO:0055085">
    <property type="term" value="P:transmembrane transport"/>
    <property type="evidence" value="ECO:0007669"/>
    <property type="project" value="UniProtKB-UniRule"/>
</dbReference>
<feature type="transmembrane region" description="Helical" evidence="6">
    <location>
        <begin position="199"/>
        <end position="218"/>
    </location>
</feature>
<evidence type="ECO:0000313" key="9">
    <source>
        <dbReference type="Proteomes" id="UP000535908"/>
    </source>
</evidence>
<dbReference type="PIRSF" id="PIRSF018968">
    <property type="entry name" value="ABC_permease_BceB"/>
    <property type="match status" value="1"/>
</dbReference>
<keyword evidence="2 6" id="KW-1003">Cell membrane</keyword>
<accession>A0A7X1CNK7</accession>
<feature type="transmembrane region" description="Helical" evidence="6">
    <location>
        <begin position="278"/>
        <end position="299"/>
    </location>
</feature>
<keyword evidence="5 6" id="KW-0472">Membrane</keyword>
<comment type="similarity">
    <text evidence="6">Belongs to the ABC-4 integral membrane protein family.</text>
</comment>
<protein>
    <submittedName>
        <fullName evidence="8">ABC transporter permease</fullName>
    </submittedName>
</protein>
<feature type="transmembrane region" description="Helical" evidence="6">
    <location>
        <begin position="53"/>
        <end position="75"/>
    </location>
</feature>
<dbReference type="PANTHER" id="PTHR46795:SF3">
    <property type="entry name" value="ABC TRANSPORTER PERMEASE"/>
    <property type="match status" value="1"/>
</dbReference>
<evidence type="ECO:0000313" key="8">
    <source>
        <dbReference type="EMBL" id="MBC1935095.1"/>
    </source>
</evidence>
<dbReference type="InterPro" id="IPR052536">
    <property type="entry name" value="ABC-4_Integral_Memb_Prot"/>
</dbReference>
<feature type="transmembrane region" description="Helical" evidence="6">
    <location>
        <begin position="514"/>
        <end position="537"/>
    </location>
</feature>
<dbReference type="Pfam" id="PF02687">
    <property type="entry name" value="FtsX"/>
    <property type="match status" value="1"/>
</dbReference>
<dbReference type="GO" id="GO:0005886">
    <property type="term" value="C:plasma membrane"/>
    <property type="evidence" value="ECO:0007669"/>
    <property type="project" value="UniProtKB-SubCell"/>
</dbReference>
<comment type="subcellular location">
    <subcellularLocation>
        <location evidence="1 6">Cell membrane</location>
        <topology evidence="1 6">Multi-pass membrane protein</topology>
    </subcellularLocation>
</comment>
<feature type="transmembrane region" description="Helical" evidence="6">
    <location>
        <begin position="20"/>
        <end position="38"/>
    </location>
</feature>
<keyword evidence="3 6" id="KW-0812">Transmembrane</keyword>
<dbReference type="RefSeq" id="WP_185525315.1">
    <property type="nucleotide sequence ID" value="NZ_JAARWN010000001.1"/>
</dbReference>
<dbReference type="EMBL" id="JAARWN010000001">
    <property type="protein sequence ID" value="MBC1935095.1"/>
    <property type="molecule type" value="Genomic_DNA"/>
</dbReference>
<dbReference type="Proteomes" id="UP000535908">
    <property type="component" value="Unassembled WGS sequence"/>
</dbReference>
<evidence type="ECO:0000256" key="4">
    <source>
        <dbReference type="ARBA" id="ARBA00022989"/>
    </source>
</evidence>
<keyword evidence="4 6" id="KW-1133">Transmembrane helix</keyword>
<feature type="transmembrane region" description="Helical" evidence="6">
    <location>
        <begin position="154"/>
        <end position="173"/>
    </location>
</feature>
<gene>
    <name evidence="8" type="ORF">HCA69_01865</name>
</gene>
<comment type="caution">
    <text evidence="8">The sequence shown here is derived from an EMBL/GenBank/DDBJ whole genome shotgun (WGS) entry which is preliminary data.</text>
</comment>
<organism evidence="8 9">
    <name type="scientific">Listeria grandensis</name>
    <dbReference type="NCBI Taxonomy" id="1494963"/>
    <lineage>
        <taxon>Bacteria</taxon>
        <taxon>Bacillati</taxon>
        <taxon>Bacillota</taxon>
        <taxon>Bacilli</taxon>
        <taxon>Bacillales</taxon>
        <taxon>Listeriaceae</taxon>
        <taxon>Listeria</taxon>
    </lineage>
</organism>
<evidence type="ECO:0000256" key="3">
    <source>
        <dbReference type="ARBA" id="ARBA00022692"/>
    </source>
</evidence>
<dbReference type="AlphaFoldDB" id="A0A7X1CNK7"/>
<proteinExistence type="inferred from homology"/>
<keyword evidence="6" id="KW-0813">Transport</keyword>
<evidence type="ECO:0000259" key="7">
    <source>
        <dbReference type="Pfam" id="PF02687"/>
    </source>
</evidence>
<sequence length="633" mass="70981">MNLVKLSWKSILRKPMNHFIYALSLVITALISNTYWSIQTNKSVNAVIQSKESFATALSLGGIIVFIFLIILVLYTNRFYITVREQEFGSYLLFGEGNLSLLKLLFTEQLLFVLGAGVVGNVLGTLFSKLFGTILVRMMGYENQVTINISLEPVLVSFTLLIIAAILVTLFNIHRFSKISLVALFTGNSDVPKVRRGNVFLALLGIFLIIGSMIYSTQATLDQTILILFISFTTGVILFLNQTLTWYINRKTKSKHYFAKPDMISTVSLRSKLPRNTFQLTIITLLSSVTLFFVIFSLINLETQKVVPRTHLPDDFLYSYVDKKTEKEIRQTFDGQIKDHAQFDAIAITAKSPIESAFTNPLQFGKTGYIMSLSAYNDLREFRGEERLTIPLQSNEALSFSRGSDTANLDVNFTIQLGTKQKALQVIKRLDATMIGWRSDIVKIDGAKPVTFVVSDAYYKQAKSLGTIQTFSTYLLNKPTKQLSNVKTAVSLLPKDAYYSAYVIPYTINVESGALLLFVSTFFAVISFMALGATIYFKQLQEAYADKPRFKLLKELGADEAILHKNIRKQLAILFIAPSLLGTAEAFALTVPIINEVDSINATGFVAGLIGIFLFIYVLFYFSSVEIYKRITN</sequence>
<dbReference type="InterPro" id="IPR003838">
    <property type="entry name" value="ABC3_permease_C"/>
</dbReference>
<dbReference type="InterPro" id="IPR027022">
    <property type="entry name" value="ABC_permease_BceB-typ"/>
</dbReference>
<feature type="transmembrane region" description="Helical" evidence="6">
    <location>
        <begin position="224"/>
        <end position="248"/>
    </location>
</feature>
<feature type="transmembrane region" description="Helical" evidence="6">
    <location>
        <begin position="110"/>
        <end position="134"/>
    </location>
</feature>
<feature type="transmembrane region" description="Helical" evidence="6">
    <location>
        <begin position="571"/>
        <end position="594"/>
    </location>
</feature>
<evidence type="ECO:0000256" key="1">
    <source>
        <dbReference type="ARBA" id="ARBA00004651"/>
    </source>
</evidence>
<evidence type="ECO:0000256" key="2">
    <source>
        <dbReference type="ARBA" id="ARBA00022475"/>
    </source>
</evidence>